<sequence>MTKKEHTTITELFQVLDLLESLDMQFWLDGGWGVDVLYGQQTRLHRDIDIDFDANYTDQLLDLLQERGYQIETNWLPTRVELYSKELGYIDIHPFCLECGRHFQTSRLGWRLV</sequence>
<reference evidence="1" key="1">
    <citation type="journal article" date="2013" name="Environ. Microbiol.">
        <title>Microbiota from the distal guts of lean and obese adolescents exhibit partial functional redundancy besides clear differences in community structure.</title>
        <authorList>
            <person name="Ferrer M."/>
            <person name="Ruiz A."/>
            <person name="Lanza F."/>
            <person name="Haange S.B."/>
            <person name="Oberbach A."/>
            <person name="Till H."/>
            <person name="Bargiela R."/>
            <person name="Campoy C."/>
            <person name="Segura M.T."/>
            <person name="Richter M."/>
            <person name="von Bergen M."/>
            <person name="Seifert J."/>
            <person name="Suarez A."/>
        </authorList>
    </citation>
    <scope>NUCLEOTIDE SEQUENCE</scope>
</reference>
<dbReference type="Gene3D" id="3.30.460.40">
    <property type="match status" value="1"/>
</dbReference>
<dbReference type="GO" id="GO:0016740">
    <property type="term" value="F:transferase activity"/>
    <property type="evidence" value="ECO:0007669"/>
    <property type="project" value="UniProtKB-KW"/>
</dbReference>
<dbReference type="InterPro" id="IPR019646">
    <property type="entry name" value="Aminoglyc_AdlTrfase"/>
</dbReference>
<name>K1TKX3_9ZZZZ</name>
<dbReference type="AlphaFoldDB" id="K1TKX3"/>
<accession>K1TKX3</accession>
<gene>
    <name evidence="1" type="ORF">LEA_06066</name>
</gene>
<proteinExistence type="predicted"/>
<keyword evidence="1" id="KW-0808">Transferase</keyword>
<organism evidence="1">
    <name type="scientific">human gut metagenome</name>
    <dbReference type="NCBI Taxonomy" id="408170"/>
    <lineage>
        <taxon>unclassified sequences</taxon>
        <taxon>metagenomes</taxon>
        <taxon>organismal metagenomes</taxon>
    </lineage>
</organism>
<comment type="caution">
    <text evidence="1">The sequence shown here is derived from an EMBL/GenBank/DDBJ whole genome shotgun (WGS) entry which is preliminary data.</text>
</comment>
<dbReference type="EMBL" id="AJWY01003959">
    <property type="protein sequence ID" value="EKC73762.1"/>
    <property type="molecule type" value="Genomic_DNA"/>
</dbReference>
<protein>
    <submittedName>
        <fullName evidence="1">Lincosamide nucleotidyltransferase</fullName>
    </submittedName>
</protein>
<dbReference type="Pfam" id="PF10706">
    <property type="entry name" value="Aminoglyc_resit"/>
    <property type="match status" value="1"/>
</dbReference>
<evidence type="ECO:0000313" key="1">
    <source>
        <dbReference type="EMBL" id="EKC73762.1"/>
    </source>
</evidence>